<reference evidence="1" key="1">
    <citation type="submission" date="2020-01" db="EMBL/GenBank/DDBJ databases">
        <title>Genome Sequencing of Three Apophysomyces-Like Fungal Strains Confirms a Novel Fungal Genus in the Mucoromycota with divergent Burkholderia-like Endosymbiotic Bacteria.</title>
        <authorList>
            <person name="Stajich J.E."/>
            <person name="Macias A.M."/>
            <person name="Carter-House D."/>
            <person name="Lovett B."/>
            <person name="Kasson L.R."/>
            <person name="Berry K."/>
            <person name="Grigoriev I."/>
            <person name="Chang Y."/>
            <person name="Spatafora J."/>
            <person name="Kasson M.T."/>
        </authorList>
    </citation>
    <scope>NUCLEOTIDE SEQUENCE</scope>
    <source>
        <strain evidence="1">NRRL A-21654</strain>
    </source>
</reference>
<sequence length="133" mass="14947">MGYLQSVRPVVLATFSHMVASYANANFYHGYGITKTDFLDSVGEPSMHTYAPREWLEDDSQQETPGGYSSIVIPHIDPGRDKYGPHQVELKVVIDLTWMATLTIASIAMSVIDEVMERNHDDICEEVLRRSAN</sequence>
<protein>
    <submittedName>
        <fullName evidence="1">Uncharacterized protein</fullName>
    </submittedName>
</protein>
<comment type="caution">
    <text evidence="1">The sequence shown here is derived from an EMBL/GenBank/DDBJ whole genome shotgun (WGS) entry which is preliminary data.</text>
</comment>
<keyword evidence="2" id="KW-1185">Reference proteome</keyword>
<dbReference type="AlphaFoldDB" id="A0A8H7BPJ3"/>
<name>A0A8H7BPJ3_9FUNG</name>
<organism evidence="1 2">
    <name type="scientific">Apophysomyces ossiformis</name>
    <dbReference type="NCBI Taxonomy" id="679940"/>
    <lineage>
        <taxon>Eukaryota</taxon>
        <taxon>Fungi</taxon>
        <taxon>Fungi incertae sedis</taxon>
        <taxon>Mucoromycota</taxon>
        <taxon>Mucoromycotina</taxon>
        <taxon>Mucoromycetes</taxon>
        <taxon>Mucorales</taxon>
        <taxon>Mucorineae</taxon>
        <taxon>Mucoraceae</taxon>
        <taxon>Apophysomyces</taxon>
    </lineage>
</organism>
<proteinExistence type="predicted"/>
<accession>A0A8H7BPJ3</accession>
<dbReference type="EMBL" id="JABAYA010000086">
    <property type="protein sequence ID" value="KAF7726002.1"/>
    <property type="molecule type" value="Genomic_DNA"/>
</dbReference>
<evidence type="ECO:0000313" key="1">
    <source>
        <dbReference type="EMBL" id="KAF7726002.1"/>
    </source>
</evidence>
<dbReference type="OrthoDB" id="2246311at2759"/>
<evidence type="ECO:0000313" key="2">
    <source>
        <dbReference type="Proteomes" id="UP000605846"/>
    </source>
</evidence>
<gene>
    <name evidence="1" type="ORF">EC973_009149</name>
</gene>
<dbReference type="Proteomes" id="UP000605846">
    <property type="component" value="Unassembled WGS sequence"/>
</dbReference>